<evidence type="ECO:0000256" key="5">
    <source>
        <dbReference type="ARBA" id="ARBA00022600"/>
    </source>
</evidence>
<evidence type="ECO:0000256" key="4">
    <source>
        <dbReference type="ARBA" id="ARBA00009000"/>
    </source>
</evidence>
<dbReference type="GO" id="GO:0004553">
    <property type="term" value="F:hydrolase activity, hydrolyzing O-glycosyl compounds"/>
    <property type="evidence" value="ECO:0007669"/>
    <property type="project" value="InterPro"/>
</dbReference>
<accession>A0A7V6A6T8</accession>
<protein>
    <recommendedName>
        <fullName evidence="10">1,4-alpha-glucan branching enzyme GlgB</fullName>
        <ecNumber evidence="10">2.4.1.18</ecNumber>
    </recommendedName>
    <alternativeName>
        <fullName evidence="10">1,4-alpha-D-glucan:1,4-alpha-D-glucan 6-glucosyl-transferase</fullName>
    </alternativeName>
    <alternativeName>
        <fullName evidence="10">Alpha-(1-&gt;4)-glucan branching enzyme</fullName>
    </alternativeName>
    <alternativeName>
        <fullName evidence="10">Glycogen branching enzyme</fullName>
        <shortName evidence="10">BE</shortName>
    </alternativeName>
</protein>
<evidence type="ECO:0000256" key="8">
    <source>
        <dbReference type="ARBA" id="ARBA00023056"/>
    </source>
</evidence>
<dbReference type="NCBIfam" id="NF003811">
    <property type="entry name" value="PRK05402.1"/>
    <property type="match status" value="1"/>
</dbReference>
<comment type="caution">
    <text evidence="13">The sequence shown here is derived from an EMBL/GenBank/DDBJ whole genome shotgun (WGS) entry which is preliminary data.</text>
</comment>
<dbReference type="InterPro" id="IPR006047">
    <property type="entry name" value="GH13_cat_dom"/>
</dbReference>
<dbReference type="InterPro" id="IPR037439">
    <property type="entry name" value="Branching_enzy"/>
</dbReference>
<feature type="active site" description="Proton donor" evidence="10 11">
    <location>
        <position position="370"/>
    </location>
</feature>
<dbReference type="SMART" id="SM00642">
    <property type="entry name" value="Aamy"/>
    <property type="match status" value="1"/>
</dbReference>
<dbReference type="EC" id="2.4.1.18" evidence="10"/>
<dbReference type="GO" id="GO:0003844">
    <property type="term" value="F:1,4-alpha-glucan branching enzyme activity"/>
    <property type="evidence" value="ECO:0007669"/>
    <property type="project" value="UniProtKB-UniRule"/>
</dbReference>
<gene>
    <name evidence="10 13" type="primary">glgB</name>
    <name evidence="13" type="ORF">ENV52_14590</name>
</gene>
<dbReference type="EMBL" id="DTGR01000223">
    <property type="protein sequence ID" value="HHS30913.1"/>
    <property type="molecule type" value="Genomic_DNA"/>
</dbReference>
<dbReference type="InterPro" id="IPR006048">
    <property type="entry name" value="A-amylase/branching_C"/>
</dbReference>
<dbReference type="Pfam" id="PF02806">
    <property type="entry name" value="Alpha-amylase_C"/>
    <property type="match status" value="1"/>
</dbReference>
<dbReference type="InterPro" id="IPR014756">
    <property type="entry name" value="Ig_E-set"/>
</dbReference>
<dbReference type="InterPro" id="IPR006407">
    <property type="entry name" value="GlgB"/>
</dbReference>
<dbReference type="InterPro" id="IPR013783">
    <property type="entry name" value="Ig-like_fold"/>
</dbReference>
<dbReference type="InterPro" id="IPR013780">
    <property type="entry name" value="Glyco_hydro_b"/>
</dbReference>
<dbReference type="FunFam" id="3.20.20.80:FF:000003">
    <property type="entry name" value="1,4-alpha-glucan branching enzyme GlgB"/>
    <property type="match status" value="1"/>
</dbReference>
<evidence type="ECO:0000313" key="13">
    <source>
        <dbReference type="EMBL" id="HHS30913.1"/>
    </source>
</evidence>
<dbReference type="InterPro" id="IPR004193">
    <property type="entry name" value="Glyco_hydro_13_N"/>
</dbReference>
<feature type="active site" description="Nucleophile" evidence="10 11">
    <location>
        <position position="317"/>
    </location>
</feature>
<keyword evidence="8 10" id="KW-0320">Glycogen biosynthesis</keyword>
<comment type="catalytic activity">
    <reaction evidence="1 10">
        <text>Transfers a segment of a (1-&gt;4)-alpha-D-glucan chain to a primary hydroxy group in a similar glucan chain.</text>
        <dbReference type="EC" id="2.4.1.18"/>
    </reaction>
</comment>
<dbReference type="CDD" id="cd11322">
    <property type="entry name" value="AmyAc_Glg_BE"/>
    <property type="match status" value="1"/>
</dbReference>
<dbReference type="Gene3D" id="2.60.40.10">
    <property type="entry name" value="Immunoglobulins"/>
    <property type="match status" value="1"/>
</dbReference>
<keyword evidence="6 10" id="KW-0328">Glycosyltransferase</keyword>
<evidence type="ECO:0000256" key="3">
    <source>
        <dbReference type="ARBA" id="ARBA00004964"/>
    </source>
</evidence>
<dbReference type="HAMAP" id="MF_00685">
    <property type="entry name" value="GlgB"/>
    <property type="match status" value="1"/>
</dbReference>
<dbReference type="Gene3D" id="2.60.40.1180">
    <property type="entry name" value="Golgi alpha-mannosidase II"/>
    <property type="match status" value="1"/>
</dbReference>
<proteinExistence type="inferred from homology"/>
<dbReference type="InterPro" id="IPR017853">
    <property type="entry name" value="GH"/>
</dbReference>
<dbReference type="Pfam" id="PF02922">
    <property type="entry name" value="CBM_48"/>
    <property type="match status" value="1"/>
</dbReference>
<sequence length="638" mass="73839">MAENVRYDVTLLSDDDLYLFNEGSHFRLYLKLGAHPLTVGDVAGTYFAVWAPDAEKVFVIGDFNNWDKASHPLVPRGQSGIWDGFIPGVGPGTIYKFHIHSRFQMYKVDKADVFGYSFEPPPRTASIVWDLDYAWSDQEWMARRHVPNGLNAPLSIYEMHLGSWRRKPEEGHRFLTYREIAPQLAEYLKTMGFSHVEFLPVMEHPFYGSWGYQTTGYFAPTSRYGTPQDFMFLVDYLHQHDIGVILDWVPSHFPADEHGPGFFDGTHLFEHADPRKGYHPDWDSKIFNYGRNEVRNFLLSSALFWLDRYHVDGLRLDAVASMLYLDYSRRGGDWIPNKYGGNENLEAIDFLRQFNKEVYGNYPDVQTFAEESTAWPMVSRPIYVGGLGFGFKWDMGWMHDTLMYMSKDPIFRKFHHNTLTFRMLYAWTENFVLPLSHDEVVHGKGSLLRQMPGDDWQRFANLRLMFGYMFGQPGKKLLFMGGEFGQWDEWYHEKSLDWHLLEYPPHTGVKKWVEDLNRRYRQEPALYELDLEPEGFRWIDCADVDHSVVSFLRKGKTTGDLILVVANFTPETHVNYRVGAPRAGYWQEILNSDAPIYGGSGQGNMGGLETTPIPYHGYPDSLNLTLPPLATVFFKNAG</sequence>
<comment type="similarity">
    <text evidence="4 10">Belongs to the glycosyl hydrolase 13 family. GlgB subfamily.</text>
</comment>
<dbReference type="GO" id="GO:0043169">
    <property type="term" value="F:cation binding"/>
    <property type="evidence" value="ECO:0007669"/>
    <property type="project" value="InterPro"/>
</dbReference>
<name>A0A7V6A6T8_9BACT</name>
<evidence type="ECO:0000256" key="10">
    <source>
        <dbReference type="HAMAP-Rule" id="MF_00685"/>
    </source>
</evidence>
<dbReference type="FunFam" id="2.60.40.1180:FF:000002">
    <property type="entry name" value="1,4-alpha-glucan branching enzyme GlgB"/>
    <property type="match status" value="1"/>
</dbReference>
<comment type="pathway">
    <text evidence="3 10">Glycan biosynthesis; glycogen biosynthesis.</text>
</comment>
<dbReference type="InterPro" id="IPR044143">
    <property type="entry name" value="GlgB_N_E_set_prok"/>
</dbReference>
<dbReference type="SUPFAM" id="SSF81296">
    <property type="entry name" value="E set domains"/>
    <property type="match status" value="1"/>
</dbReference>
<organism evidence="13">
    <name type="scientific">Desulfobacca acetoxidans</name>
    <dbReference type="NCBI Taxonomy" id="60893"/>
    <lineage>
        <taxon>Bacteria</taxon>
        <taxon>Pseudomonadati</taxon>
        <taxon>Thermodesulfobacteriota</taxon>
        <taxon>Desulfobaccia</taxon>
        <taxon>Desulfobaccales</taxon>
        <taxon>Desulfobaccaceae</taxon>
        <taxon>Desulfobacca</taxon>
    </lineage>
</organism>
<dbReference type="Gene3D" id="3.20.20.80">
    <property type="entry name" value="Glycosidases"/>
    <property type="match status" value="1"/>
</dbReference>
<evidence type="ECO:0000256" key="2">
    <source>
        <dbReference type="ARBA" id="ARBA00002953"/>
    </source>
</evidence>
<dbReference type="NCBIfam" id="TIGR01515">
    <property type="entry name" value="branching_enzym"/>
    <property type="match status" value="1"/>
</dbReference>
<evidence type="ECO:0000256" key="9">
    <source>
        <dbReference type="ARBA" id="ARBA00023277"/>
    </source>
</evidence>
<evidence type="ECO:0000256" key="7">
    <source>
        <dbReference type="ARBA" id="ARBA00022679"/>
    </source>
</evidence>
<dbReference type="SUPFAM" id="SSF51011">
    <property type="entry name" value="Glycosyl hydrolase domain"/>
    <property type="match status" value="1"/>
</dbReference>
<evidence type="ECO:0000256" key="11">
    <source>
        <dbReference type="PIRSR" id="PIRSR000463-1"/>
    </source>
</evidence>
<feature type="domain" description="Glycosyl hydrolase family 13 catalytic" evidence="12">
    <location>
        <begin position="158"/>
        <end position="537"/>
    </location>
</feature>
<evidence type="ECO:0000256" key="6">
    <source>
        <dbReference type="ARBA" id="ARBA00022676"/>
    </source>
</evidence>
<dbReference type="PANTHER" id="PTHR43651">
    <property type="entry name" value="1,4-ALPHA-GLUCAN-BRANCHING ENZYME"/>
    <property type="match status" value="1"/>
</dbReference>
<keyword evidence="9 10" id="KW-0119">Carbohydrate metabolism</keyword>
<dbReference type="CDD" id="cd02855">
    <property type="entry name" value="E_set_GBE_prok_N"/>
    <property type="match status" value="1"/>
</dbReference>
<evidence type="ECO:0000256" key="1">
    <source>
        <dbReference type="ARBA" id="ARBA00000826"/>
    </source>
</evidence>
<keyword evidence="5 10" id="KW-0321">Glycogen metabolism</keyword>
<evidence type="ECO:0000259" key="12">
    <source>
        <dbReference type="SMART" id="SM00642"/>
    </source>
</evidence>
<dbReference type="PIRSF" id="PIRSF000463">
    <property type="entry name" value="GlgB"/>
    <property type="match status" value="1"/>
</dbReference>
<dbReference type="NCBIfam" id="NF008967">
    <property type="entry name" value="PRK12313.1"/>
    <property type="match status" value="1"/>
</dbReference>
<comment type="function">
    <text evidence="2 10">Catalyzes the formation of the alpha-1,6-glucosidic linkages in glycogen by scission of a 1,4-alpha-linked oligosaccharide from growing alpha-1,4-glucan chains and the subsequent attachment of the oligosaccharide to the alpha-1,6 position.</text>
</comment>
<reference evidence="13" key="1">
    <citation type="journal article" date="2020" name="mSystems">
        <title>Genome- and Community-Level Interaction Insights into Carbon Utilization and Element Cycling Functions of Hydrothermarchaeota in Hydrothermal Sediment.</title>
        <authorList>
            <person name="Zhou Z."/>
            <person name="Liu Y."/>
            <person name="Xu W."/>
            <person name="Pan J."/>
            <person name="Luo Z.H."/>
            <person name="Li M."/>
        </authorList>
    </citation>
    <scope>NUCLEOTIDE SEQUENCE [LARGE SCALE GENOMIC DNA]</scope>
    <source>
        <strain evidence="13">SpSt-767</strain>
    </source>
</reference>
<dbReference type="UniPathway" id="UPA00164"/>
<dbReference type="GO" id="GO:0005829">
    <property type="term" value="C:cytosol"/>
    <property type="evidence" value="ECO:0007669"/>
    <property type="project" value="TreeGrafter"/>
</dbReference>
<dbReference type="SUPFAM" id="SSF51445">
    <property type="entry name" value="(Trans)glycosidases"/>
    <property type="match status" value="1"/>
</dbReference>
<keyword evidence="7 10" id="KW-0808">Transferase</keyword>
<dbReference type="AlphaFoldDB" id="A0A7V6A6T8"/>
<dbReference type="GO" id="GO:0005978">
    <property type="term" value="P:glycogen biosynthetic process"/>
    <property type="evidence" value="ECO:0007669"/>
    <property type="project" value="UniProtKB-UniRule"/>
</dbReference>
<dbReference type="PANTHER" id="PTHR43651:SF3">
    <property type="entry name" value="1,4-ALPHA-GLUCAN-BRANCHING ENZYME"/>
    <property type="match status" value="1"/>
</dbReference>
<comment type="subunit">
    <text evidence="10">Monomer.</text>
</comment>
<dbReference type="Pfam" id="PF00128">
    <property type="entry name" value="Alpha-amylase"/>
    <property type="match status" value="2"/>
</dbReference>